<evidence type="ECO:0000256" key="2">
    <source>
        <dbReference type="ARBA" id="ARBA00022676"/>
    </source>
</evidence>
<dbReference type="GO" id="GO:0034605">
    <property type="term" value="P:cellular response to heat"/>
    <property type="evidence" value="ECO:0007669"/>
    <property type="project" value="TreeGrafter"/>
</dbReference>
<feature type="compositionally biased region" description="Polar residues" evidence="5">
    <location>
        <begin position="1"/>
        <end position="11"/>
    </location>
</feature>
<dbReference type="PANTHER" id="PTHR10788">
    <property type="entry name" value="TREHALOSE-6-PHOSPHATE SYNTHASE"/>
    <property type="match status" value="1"/>
</dbReference>
<feature type="region of interest" description="Disordered" evidence="5">
    <location>
        <begin position="1084"/>
        <end position="1145"/>
    </location>
</feature>
<feature type="region of interest" description="Disordered" evidence="5">
    <location>
        <begin position="1160"/>
        <end position="1179"/>
    </location>
</feature>
<evidence type="ECO:0000256" key="1">
    <source>
        <dbReference type="ARBA" id="ARBA00012538"/>
    </source>
</evidence>
<dbReference type="EC" id="2.4.1.15" evidence="1"/>
<feature type="compositionally biased region" description="Gly residues" evidence="5">
    <location>
        <begin position="1448"/>
        <end position="1462"/>
    </location>
</feature>
<keyword evidence="7" id="KW-1185">Reference proteome</keyword>
<dbReference type="InterPro" id="IPR001830">
    <property type="entry name" value="Glyco_trans_20"/>
</dbReference>
<dbReference type="FunFam" id="3.90.550.10:FF:000193">
    <property type="entry name" value="Glycogenin glucosyltransferase, putative"/>
    <property type="match status" value="1"/>
</dbReference>
<feature type="compositionally biased region" description="Polar residues" evidence="5">
    <location>
        <begin position="1377"/>
        <end position="1393"/>
    </location>
</feature>
<comment type="caution">
    <text evidence="6">The sequence shown here is derived from an EMBL/GenBank/DDBJ whole genome shotgun (WGS) entry which is preliminary data.</text>
</comment>
<feature type="compositionally biased region" description="Acidic residues" evidence="5">
    <location>
        <begin position="1353"/>
        <end position="1366"/>
    </location>
</feature>
<reference evidence="6 7" key="1">
    <citation type="submission" date="2018-11" db="EMBL/GenBank/DDBJ databases">
        <title>Genome sequence of Saitozyma podzolica DSM 27192.</title>
        <authorList>
            <person name="Aliyu H."/>
            <person name="Gorte O."/>
            <person name="Ochsenreither K."/>
        </authorList>
    </citation>
    <scope>NUCLEOTIDE SEQUENCE [LARGE SCALE GENOMIC DNA]</scope>
    <source>
        <strain evidence="6 7">DSM 27192</strain>
    </source>
</reference>
<dbReference type="CDD" id="cd03788">
    <property type="entry name" value="GT20_TPS"/>
    <property type="match status" value="1"/>
</dbReference>
<dbReference type="InterPro" id="IPR029044">
    <property type="entry name" value="Nucleotide-diphossugar_trans"/>
</dbReference>
<accession>A0A427YEU5</accession>
<dbReference type="GO" id="GO:0003825">
    <property type="term" value="F:alpha,alpha-trehalose-phosphate synthase (UDP-forming) activity"/>
    <property type="evidence" value="ECO:0007669"/>
    <property type="project" value="UniProtKB-EC"/>
</dbReference>
<feature type="compositionally biased region" description="Basic and acidic residues" evidence="5">
    <location>
        <begin position="1310"/>
        <end position="1319"/>
    </location>
</feature>
<evidence type="ECO:0000313" key="7">
    <source>
        <dbReference type="Proteomes" id="UP000279259"/>
    </source>
</evidence>
<dbReference type="CDD" id="cd02537">
    <property type="entry name" value="GT8_Glycogenin"/>
    <property type="match status" value="1"/>
</dbReference>
<feature type="compositionally biased region" description="Pro residues" evidence="5">
    <location>
        <begin position="1249"/>
        <end position="1272"/>
    </location>
</feature>
<dbReference type="Proteomes" id="UP000279259">
    <property type="component" value="Unassembled WGS sequence"/>
</dbReference>
<dbReference type="OrthoDB" id="755951at2759"/>
<comment type="catalytic activity">
    <reaction evidence="4">
        <text>D-glucose 6-phosphate + UDP-alpha-D-glucose = alpha,alpha-trehalose 6-phosphate + UDP + H(+)</text>
        <dbReference type="Rhea" id="RHEA:18889"/>
        <dbReference type="ChEBI" id="CHEBI:15378"/>
        <dbReference type="ChEBI" id="CHEBI:58223"/>
        <dbReference type="ChEBI" id="CHEBI:58429"/>
        <dbReference type="ChEBI" id="CHEBI:58885"/>
        <dbReference type="ChEBI" id="CHEBI:61548"/>
        <dbReference type="EC" id="2.4.1.15"/>
    </reaction>
</comment>
<dbReference type="Gene3D" id="3.90.550.10">
    <property type="entry name" value="Spore Coat Polysaccharide Biosynthesis Protein SpsA, Chain A"/>
    <property type="match status" value="1"/>
</dbReference>
<evidence type="ECO:0000256" key="5">
    <source>
        <dbReference type="SAM" id="MobiDB-lite"/>
    </source>
</evidence>
<dbReference type="STRING" id="1890683.A0A427YEU5"/>
<sequence>MTSRINTTTPPSRFDPHHAPNSPYTTTTVASPHPGFSPAMTSIDAFPNAGTTAGAGAGAAPDSPKGGAGRFSIGGQPEEGRQQRLIVVSNRLPVTISKDEKGEYHFKMSSGGLVSALSGCKKTMQFTWIGWPGKEIPEADRETVNSRLLAEHDCYPVYLADELADKHYNGFSNSILWPLFHYHPGEMNFDSEHWLAYREANMRFADVVSSMVQAGDIVWVQDYHLMLLPMLLRSIISGESAQGEMVRRELGRVKQGMDDGVVKDILGMDQGVANGADDEGVELLDHVEEEGEAVTFDPRKKGKRPVFNRGMSAFQMQEAAAKEKGKEGIRIGFFLHTPFPSSEIYRILPVRREILLGVLQCDLIGFHTYDYARHFLSSCTRILGLETMPNGIEFEGRYAQVGTYPIGIEPMQFVDGLRDPKIHNRLKQLEHRFEGCKVIIGVDRLDYIKGIPQKLHAFEVFLTQHPEWIGKVVLVQLAIPSRQDVEEYQNLRACVNELVGRINGRFGTVEFMPIHYMHKSVPFDELTAMYALADACLVTSTRDGMNLVAYEYISSQAERHGVMILSEFAGAAQSLNGSLIINPWDVQSTADAIHTALTTSEETRHTNWQKLFNYVSKYTAEAWGVSFVNEREWTIRRRRALWSPPSGTDGAPWTKEVGEFEQDKLKGEYQSEDESWDELGEPGEGGHEGVIRAGAEGHESSLDFLPILRSGRSFLLLRLHPRPPRPPRHVLPNVFVTLLTTPAYLPGALVLLHSLLTLHPEPRDFKIVCLVTPETVDAKTIGELRKAGFDLVIGVEPIGSGIPGQDALALMGRPDLNLALTKLHLFRLASVFSTLIYLDADVLPLRPLSHLFESTKPHTLSACSDTGWPDCFNSGVMVIRPRDSDWEGMREMLKNGEGDDGVYNSNGSFDGADQGLLNEWFSEEGGGGDWNRLPFTYNVTPTAAYQYAPAYKRYGHKINAVHFIGPNKPWSNLQWRPAGVSEPQNKDVAYDYPSLIDRWYAVYDKFVRPTAAHAPDISKRFAVPETVAVWNQSASAVPQQPDDRMDLDALRAAAQLGVTSFAHGQYTSLPLEGRVDLLMPKPKPKVVHFESPPKSPRDAAPAIDSPTTIVAPEPQTMQQQTEQPSTWDASRYSPPKDAGPEMSIPMNTFYQPAWEQPAAQQSAWYHAPPPQREPEYPTLPANVQKDDWYKQFTGSQPDRTAIQPVFPWEQPGQAYRKPDRVFPRGSSPPRHAHAHADRKPQLTVSIQQPTPPVQSPAQRPSPPPPPPPPPPRSMAEAMASYTNAWDNDPSIKQYIDRITGKPSGQSRPAVSRDMHDRDMSGLQSVPGTPRKGSAPALHRRDPSNDTRSSASGDGDDEDEGETDDDPGASPRLESTPGLPSSQPFPRGQYSSNPRYRDRHVQTDRAQMSDATVQAAPGGGPSPAVRTFDLPRVPLGAAPRRTEHSTQSGGNGNGNGNGNGSGNGTYRISGNGGKGDHAVSQTLRTSSSSETTRASNLVTPPSDGVAAGDQPSFTKAFSSNFGGALAAAGLGEKRQSSTSGPASGGPVSYGLGGAGGLGSDTSRQHKPSRTWDPSTDVDVRKRDTQEVLSRFMKAGSFARSG</sequence>
<feature type="region of interest" description="Disordered" evidence="5">
    <location>
        <begin position="1528"/>
        <end position="1580"/>
    </location>
</feature>
<feature type="compositionally biased region" description="Low complexity" evidence="5">
    <location>
        <begin position="1479"/>
        <end position="1494"/>
    </location>
</feature>
<dbReference type="EMBL" id="RSCD01000013">
    <property type="protein sequence ID" value="RSH89612.1"/>
    <property type="molecule type" value="Genomic_DNA"/>
</dbReference>
<dbReference type="SUPFAM" id="SSF53448">
    <property type="entry name" value="Nucleotide-diphospho-sugar transferases"/>
    <property type="match status" value="1"/>
</dbReference>
<feature type="region of interest" description="Disordered" evidence="5">
    <location>
        <begin position="1"/>
        <end position="83"/>
    </location>
</feature>
<evidence type="ECO:0000313" key="6">
    <source>
        <dbReference type="EMBL" id="RSH89612.1"/>
    </source>
</evidence>
<gene>
    <name evidence="6" type="primary">TPS1</name>
    <name evidence="6" type="ORF">EHS25_002163</name>
</gene>
<feature type="region of interest" description="Disordered" evidence="5">
    <location>
        <begin position="1189"/>
        <end position="1516"/>
    </location>
</feature>
<proteinExistence type="predicted"/>
<dbReference type="Pfam" id="PF00982">
    <property type="entry name" value="Glyco_transf_20"/>
    <property type="match status" value="2"/>
</dbReference>
<evidence type="ECO:0000256" key="3">
    <source>
        <dbReference type="ARBA" id="ARBA00022679"/>
    </source>
</evidence>
<dbReference type="InterPro" id="IPR002495">
    <property type="entry name" value="Glyco_trans_8"/>
</dbReference>
<dbReference type="Pfam" id="PF01501">
    <property type="entry name" value="Glyco_transf_8"/>
    <property type="match status" value="1"/>
</dbReference>
<keyword evidence="2" id="KW-0328">Glycosyltransferase</keyword>
<dbReference type="GO" id="GO:0005946">
    <property type="term" value="C:alpha,alpha-trehalose-phosphate synthase complex (UDP-forming)"/>
    <property type="evidence" value="ECO:0007669"/>
    <property type="project" value="TreeGrafter"/>
</dbReference>
<organism evidence="6 7">
    <name type="scientific">Saitozyma podzolica</name>
    <dbReference type="NCBI Taxonomy" id="1890683"/>
    <lineage>
        <taxon>Eukaryota</taxon>
        <taxon>Fungi</taxon>
        <taxon>Dikarya</taxon>
        <taxon>Basidiomycota</taxon>
        <taxon>Agaricomycotina</taxon>
        <taxon>Tremellomycetes</taxon>
        <taxon>Tremellales</taxon>
        <taxon>Trimorphomycetaceae</taxon>
        <taxon>Saitozyma</taxon>
    </lineage>
</organism>
<dbReference type="GO" id="GO:0005829">
    <property type="term" value="C:cytosol"/>
    <property type="evidence" value="ECO:0007669"/>
    <property type="project" value="TreeGrafter"/>
</dbReference>
<keyword evidence="3" id="KW-0808">Transferase</keyword>
<dbReference type="PANTHER" id="PTHR10788:SF106">
    <property type="entry name" value="BCDNA.GH08860"/>
    <property type="match status" value="1"/>
</dbReference>
<dbReference type="GO" id="GO:0004805">
    <property type="term" value="F:trehalose-phosphatase activity"/>
    <property type="evidence" value="ECO:0007669"/>
    <property type="project" value="TreeGrafter"/>
</dbReference>
<feature type="compositionally biased region" description="Low complexity" evidence="5">
    <location>
        <begin position="49"/>
        <end position="65"/>
    </location>
</feature>
<dbReference type="Gene3D" id="3.40.50.2000">
    <property type="entry name" value="Glycogen Phosphorylase B"/>
    <property type="match status" value="2"/>
</dbReference>
<name>A0A427YEU5_9TREE</name>
<dbReference type="SUPFAM" id="SSF53756">
    <property type="entry name" value="UDP-Glycosyltransferase/glycogen phosphorylase"/>
    <property type="match status" value="1"/>
</dbReference>
<evidence type="ECO:0000256" key="4">
    <source>
        <dbReference type="ARBA" id="ARBA00048039"/>
    </source>
</evidence>
<dbReference type="FunFam" id="3.40.50.2000:FF:000007">
    <property type="entry name" value="Trehalose-6-phosphate synthase"/>
    <property type="match status" value="1"/>
</dbReference>
<feature type="compositionally biased region" description="Low complexity" evidence="5">
    <location>
        <begin position="1112"/>
        <end position="1124"/>
    </location>
</feature>
<protein>
    <recommendedName>
        <fullName evidence="1">alpha,alpha-trehalose-phosphate synthase (UDP-forming)</fullName>
        <ecNumber evidence="1">2.4.1.15</ecNumber>
    </recommendedName>
</protein>
<dbReference type="GO" id="GO:0005992">
    <property type="term" value="P:trehalose biosynthetic process"/>
    <property type="evidence" value="ECO:0007669"/>
    <property type="project" value="InterPro"/>
</dbReference>